<sequence>MSETSSAVDFVLETRGASHALEAHVVAAAIEAGSRAAAFALGDGTVALVSLGDPKRLAARPAVHDGAVLALAPDSQPGAFLTGGDDGRFARLDAAGEAATLASWPGRWVEHVLAHPGKGSGGAGSWRAASAGKTVHLFAGGNGAEPLKALSHPSTVTGLATEAKGKWLAASHYNGASLWFVTAKEDRPRALDWKGSHTAIAMSPDGRYIVTAMQENSLHGWRLADGAHMRMSGYQAKTKSLSFTAHSRWLATSGAESVVCWPFSGDGPTGRAPRELAGGDAVLVTRVACHPEHEVVAAGFADGLVVLVEIESGRVLPVADQGRGPVSALAWSPDGRWLAFGTETGFAAVVDFAGPRA</sequence>
<name>A0A975U520_9PROT</name>
<dbReference type="KEGG" id="elio:KO353_05700"/>
<dbReference type="InterPro" id="IPR024977">
    <property type="entry name" value="Apc4-like_WD40_dom"/>
</dbReference>
<dbReference type="RefSeq" id="WP_218286751.1">
    <property type="nucleotide sequence ID" value="NZ_CP076448.1"/>
</dbReference>
<dbReference type="AlphaFoldDB" id="A0A975U520"/>
<protein>
    <submittedName>
        <fullName evidence="2">WD40 repeat domain-containing protein</fullName>
    </submittedName>
</protein>
<evidence type="ECO:0000313" key="3">
    <source>
        <dbReference type="Proteomes" id="UP000694001"/>
    </source>
</evidence>
<dbReference type="PANTHER" id="PTHR19879:SF9">
    <property type="entry name" value="TRANSCRIPTION INITIATION FACTOR TFIID SUBUNIT 5"/>
    <property type="match status" value="1"/>
</dbReference>
<evidence type="ECO:0000259" key="1">
    <source>
        <dbReference type="Pfam" id="PF12894"/>
    </source>
</evidence>
<dbReference type="SMART" id="SM00320">
    <property type="entry name" value="WD40"/>
    <property type="match status" value="6"/>
</dbReference>
<feature type="domain" description="Anaphase-promoting complex subunit 4-like WD40" evidence="1">
    <location>
        <begin position="291"/>
        <end position="351"/>
    </location>
</feature>
<dbReference type="PANTHER" id="PTHR19879">
    <property type="entry name" value="TRANSCRIPTION INITIATION FACTOR TFIID"/>
    <property type="match status" value="1"/>
</dbReference>
<gene>
    <name evidence="2" type="ORF">KO353_05700</name>
</gene>
<keyword evidence="3" id="KW-1185">Reference proteome</keyword>
<dbReference type="Pfam" id="PF12894">
    <property type="entry name" value="ANAPC4_WD40"/>
    <property type="match status" value="1"/>
</dbReference>
<proteinExistence type="predicted"/>
<dbReference type="InterPro" id="IPR001680">
    <property type="entry name" value="WD40_rpt"/>
</dbReference>
<reference evidence="2" key="1">
    <citation type="submission" date="2021-06" db="EMBL/GenBank/DDBJ databases">
        <title>Elioraea tepida, sp. nov., a moderately thermophilic aerobic anoxygenic phototrophic bacterium isolated from an alkaline siliceous hot spring mat community in Yellowstone National Park, WY, USA.</title>
        <authorList>
            <person name="Saini M.K."/>
            <person name="Yoshida S."/>
            <person name="Sebastian A."/>
            <person name="Hirose S."/>
            <person name="Hara E."/>
            <person name="Tamaki H."/>
            <person name="Soulier N.T."/>
            <person name="Albert I."/>
            <person name="Hanada S."/>
            <person name="Bryant D.A."/>
            <person name="Tank M."/>
        </authorList>
    </citation>
    <scope>NUCLEOTIDE SEQUENCE</scope>
    <source>
        <strain evidence="2">MS-P2</strain>
    </source>
</reference>
<accession>A0A975U520</accession>
<evidence type="ECO:0000313" key="2">
    <source>
        <dbReference type="EMBL" id="QXM25699.1"/>
    </source>
</evidence>
<dbReference type="Proteomes" id="UP000694001">
    <property type="component" value="Chromosome"/>
</dbReference>
<dbReference type="EMBL" id="CP076448">
    <property type="protein sequence ID" value="QXM25699.1"/>
    <property type="molecule type" value="Genomic_DNA"/>
</dbReference>
<organism evidence="2 3">
    <name type="scientific">Elioraea tepida</name>
    <dbReference type="NCBI Taxonomy" id="2843330"/>
    <lineage>
        <taxon>Bacteria</taxon>
        <taxon>Pseudomonadati</taxon>
        <taxon>Pseudomonadota</taxon>
        <taxon>Alphaproteobacteria</taxon>
        <taxon>Acetobacterales</taxon>
        <taxon>Elioraeaceae</taxon>
        <taxon>Elioraea</taxon>
    </lineage>
</organism>